<sequence>MDASPAIIITNPAVVKATYFISTTRITIMSDGLSGINRRAFLKAMGAAGALALGSGVLGCVGSSLNDNPSIRPTGNIMYTVTGRTQAKFAQFVPLPSTVTPALKDYSVDVSKLTGLDELGVSDAGKSALAKNLFYLTPSMDAQVYDVYKSLSEAGLPAFVTTDSVLHTYHILFDYILRMLEVQHFSPDVIELSKLMMNESIAQMDAATGTVKVAALKNTAFFAVALKLLGESPSLPSAVSGMVEDELSLISGHEGFAGSPIFGYKEDYSQYLPRGHYDRNETLKKYFKAMMWYGRMSFRLENKDDPEAAKEQTRRAILITLALKNQAFDLWKSVYEPTVFFVGETDDLSVYDYNTLIKEVYGISVGLADLADDAKLQALMDKALKLKEPKIVSTELNDTDYDESGMDSIKGLRFMGQRFIPDSYMFQELVYAKVGTQGQPRLFPMGLDVMAVLGSKRAYEILDRVYNETRYSNYVKQMESLKRQFAALGADAWTQNLYWCWLYCLMPLLNEKGDGYPTFMKSQAWTDKELNTSLGSWTELRHDTILYAKQSYTMRATGIMPTHEPPKGYVEPNPELYGRLSSLAGMTIDGLKSRDLLLDVFGDRLTRLKDLLTSLKAISEKELTGTTLSDDEYSTIRYVGATLENITTFPPEVKDAITNDTDERMAIVADVHTDVNTEQVLEEGVGNPYHIYAAVPVEGKVVVAKGAAFAYYEFKWPMSDRLTDPKWQDMLKNGQAPETPEWTKSFKA</sequence>
<keyword evidence="2" id="KW-1185">Reference proteome</keyword>
<dbReference type="KEGG" id="mpd:MCP_0630"/>
<dbReference type="PATRIC" id="fig|304371.9.peg.649"/>
<protein>
    <recommendedName>
        <fullName evidence="3">DUF3160 domain-containing protein</fullName>
    </recommendedName>
</protein>
<dbReference type="AlphaFoldDB" id="D1YW80"/>
<organism evidence="1 2">
    <name type="scientific">Methanocella paludicola (strain DSM 17711 / JCM 13418 / NBRC 101707 / SANAE)</name>
    <dbReference type="NCBI Taxonomy" id="304371"/>
    <lineage>
        <taxon>Archaea</taxon>
        <taxon>Methanobacteriati</taxon>
        <taxon>Methanobacteriota</taxon>
        <taxon>Stenosarchaea group</taxon>
        <taxon>Methanomicrobia</taxon>
        <taxon>Methanocellales</taxon>
        <taxon>Methanocellaceae</taxon>
        <taxon>Methanocella</taxon>
    </lineage>
</organism>
<name>D1YW80_METPS</name>
<reference evidence="1 2" key="1">
    <citation type="journal article" date="2007" name="Appl. Environ. Microbiol.">
        <title>Isolation of key methanogens for global methane emission from rice paddy fields: a novel isolate affiliated with the clone cluster rice cluster I.</title>
        <authorList>
            <person name="Sakai S."/>
            <person name="Imachi H."/>
            <person name="Sekiguchi Y."/>
            <person name="Ohashi A."/>
            <person name="Harada H."/>
            <person name="Kamagata Y."/>
        </authorList>
    </citation>
    <scope>NUCLEOTIDE SEQUENCE [LARGE SCALE GENOMIC DNA]</scope>
    <source>
        <strain evidence="2">DSM 17711 / JCM 13418 / NBRC 101707 / SANAE</strain>
    </source>
</reference>
<dbReference type="InParanoid" id="D1YW80"/>
<dbReference type="EMBL" id="AP011532">
    <property type="protein sequence ID" value="BAI60702.1"/>
    <property type="molecule type" value="Genomic_DNA"/>
</dbReference>
<evidence type="ECO:0000313" key="2">
    <source>
        <dbReference type="Proteomes" id="UP000001882"/>
    </source>
</evidence>
<dbReference type="SMART" id="SM01325">
    <property type="entry name" value="DUF3160"/>
    <property type="match status" value="1"/>
</dbReference>
<dbReference type="Proteomes" id="UP000001882">
    <property type="component" value="Chromosome"/>
</dbReference>
<dbReference type="InterPro" id="IPR022601">
    <property type="entry name" value="DUF3160"/>
</dbReference>
<dbReference type="STRING" id="304371.MCP_0630"/>
<gene>
    <name evidence="1" type="ordered locus">MCP_0630</name>
</gene>
<reference evidence="1 2" key="2">
    <citation type="journal article" date="2008" name="Int. J. Syst. Evol. Microbiol.">
        <title>Methanocella paludicola gen. nov., sp. nov., a methane-producing archaeon, the first isolate of the lineage 'Rice Cluster I', and proposal of the new archaeal order Methanocellales ord. nov.</title>
        <authorList>
            <person name="Sakai S."/>
            <person name="Imachi H."/>
            <person name="Hanada S."/>
            <person name="Ohashi A."/>
            <person name="Harada H."/>
            <person name="Kamagata Y."/>
        </authorList>
    </citation>
    <scope>NUCLEOTIDE SEQUENCE [LARGE SCALE GENOMIC DNA]</scope>
    <source>
        <strain evidence="2">DSM 17711 / JCM 13418 / NBRC 101707 / SANAE</strain>
    </source>
</reference>
<evidence type="ECO:0000313" key="1">
    <source>
        <dbReference type="EMBL" id="BAI60702.1"/>
    </source>
</evidence>
<dbReference type="Pfam" id="PF11369">
    <property type="entry name" value="DUF3160"/>
    <property type="match status" value="1"/>
</dbReference>
<reference evidence="2" key="3">
    <citation type="journal article" date="2011" name="PLoS ONE">
        <title>Genome sequence of a mesophilic hydrogenotrophic methanogen Methanocella paludicola, the first cultivated representative of the order Methanocellales.</title>
        <authorList>
            <person name="Sakai S."/>
            <person name="Takaki Y."/>
            <person name="Shimamura S."/>
            <person name="Sekine M."/>
            <person name="Tajima T."/>
            <person name="Kosugi H."/>
            <person name="Ichikawa N."/>
            <person name="Tasumi E."/>
            <person name="Hiraki A.T."/>
            <person name="Shimizu A."/>
            <person name="Kato Y."/>
            <person name="Nishiko R."/>
            <person name="Mori K."/>
            <person name="Fujita N."/>
            <person name="Imachi H."/>
            <person name="Takai K."/>
        </authorList>
    </citation>
    <scope>NUCLEOTIDE SEQUENCE [LARGE SCALE GENOMIC DNA]</scope>
    <source>
        <strain evidence="2">DSM 17711 / JCM 13418 / NBRC 101707 / SANAE</strain>
    </source>
</reference>
<proteinExistence type="predicted"/>
<dbReference type="eggNOG" id="arCOG03315">
    <property type="taxonomic scope" value="Archaea"/>
</dbReference>
<evidence type="ECO:0008006" key="3">
    <source>
        <dbReference type="Google" id="ProtNLM"/>
    </source>
</evidence>
<accession>D1YW80</accession>